<dbReference type="WBParaSite" id="EVEC_0000248601-mRNA-1">
    <property type="protein sequence ID" value="EVEC_0000248601-mRNA-1"/>
    <property type="gene ID" value="EVEC_0000248601"/>
</dbReference>
<protein>
    <submittedName>
        <fullName evidence="2 4">Uncharacterized protein</fullName>
    </submittedName>
</protein>
<keyword evidence="1" id="KW-0812">Transmembrane</keyword>
<evidence type="ECO:0000256" key="1">
    <source>
        <dbReference type="SAM" id="Phobius"/>
    </source>
</evidence>
<proteinExistence type="predicted"/>
<reference evidence="2 3" key="2">
    <citation type="submission" date="2018-10" db="EMBL/GenBank/DDBJ databases">
        <authorList>
            <consortium name="Pathogen Informatics"/>
        </authorList>
    </citation>
    <scope>NUCLEOTIDE SEQUENCE [LARGE SCALE GENOMIC DNA]</scope>
</reference>
<dbReference type="EMBL" id="UXUI01007336">
    <property type="protein sequence ID" value="VDD87051.1"/>
    <property type="molecule type" value="Genomic_DNA"/>
</dbReference>
<evidence type="ECO:0000313" key="4">
    <source>
        <dbReference type="WBParaSite" id="EVEC_0000248601-mRNA-1"/>
    </source>
</evidence>
<evidence type="ECO:0000313" key="2">
    <source>
        <dbReference type="EMBL" id="VDD87051.1"/>
    </source>
</evidence>
<accession>A0A0N4UY45</accession>
<keyword evidence="1" id="KW-1133">Transmembrane helix</keyword>
<gene>
    <name evidence="2" type="ORF">EVEC_LOCUS2194</name>
</gene>
<dbReference type="AlphaFoldDB" id="A0A0N4UY45"/>
<keyword evidence="3" id="KW-1185">Reference proteome</keyword>
<name>A0A0N4UY45_ENTVE</name>
<keyword evidence="1" id="KW-0472">Membrane</keyword>
<organism evidence="4">
    <name type="scientific">Enterobius vermicularis</name>
    <name type="common">Human pinworm</name>
    <dbReference type="NCBI Taxonomy" id="51028"/>
    <lineage>
        <taxon>Eukaryota</taxon>
        <taxon>Metazoa</taxon>
        <taxon>Ecdysozoa</taxon>
        <taxon>Nematoda</taxon>
        <taxon>Chromadorea</taxon>
        <taxon>Rhabditida</taxon>
        <taxon>Spirurina</taxon>
        <taxon>Oxyuridomorpha</taxon>
        <taxon>Oxyuroidea</taxon>
        <taxon>Oxyuridae</taxon>
        <taxon>Enterobius</taxon>
    </lineage>
</organism>
<dbReference type="Proteomes" id="UP000274131">
    <property type="component" value="Unassembled WGS sequence"/>
</dbReference>
<evidence type="ECO:0000313" key="3">
    <source>
        <dbReference type="Proteomes" id="UP000274131"/>
    </source>
</evidence>
<feature type="transmembrane region" description="Helical" evidence="1">
    <location>
        <begin position="54"/>
        <end position="87"/>
    </location>
</feature>
<reference evidence="4" key="1">
    <citation type="submission" date="2017-02" db="UniProtKB">
        <authorList>
            <consortium name="WormBaseParasite"/>
        </authorList>
    </citation>
    <scope>IDENTIFICATION</scope>
</reference>
<sequence length="133" mass="15433">MRFKVGLESCSEVNEVMKLGATDDYIHEPKKVVRASSSKSKGAENPVSPQDSILLTYFFAFMATVFVTIVLYTSILKGLYVSGYVFWSEDQKKEARRANVKEYIRSRQQLQNMETYLEQQKRYEEHVKKSTEV</sequence>